<evidence type="ECO:0000256" key="5">
    <source>
        <dbReference type="ARBA" id="ARBA00024029"/>
    </source>
</evidence>
<evidence type="ECO:0000313" key="6">
    <source>
        <dbReference type="EMBL" id="QDV27087.1"/>
    </source>
</evidence>
<dbReference type="GO" id="GO:0009231">
    <property type="term" value="P:riboflavin biosynthetic process"/>
    <property type="evidence" value="ECO:0007669"/>
    <property type="project" value="TreeGrafter"/>
</dbReference>
<proteinExistence type="inferred from homology"/>
<dbReference type="GO" id="GO:0047789">
    <property type="term" value="F:creatininase activity"/>
    <property type="evidence" value="ECO:0007669"/>
    <property type="project" value="UniProtKB-EC"/>
</dbReference>
<dbReference type="EC" id="3.5.2.10" evidence="6"/>
<dbReference type="GO" id="GO:0046872">
    <property type="term" value="F:metal ion binding"/>
    <property type="evidence" value="ECO:0007669"/>
    <property type="project" value="UniProtKB-KW"/>
</dbReference>
<protein>
    <submittedName>
        <fullName evidence="6">Creatinine amidohydrolase</fullName>
        <ecNumber evidence="6">3.5.2.10</ecNumber>
    </submittedName>
</protein>
<accession>A0A518GEV2</accession>
<dbReference type="InterPro" id="IPR003785">
    <property type="entry name" value="Creatininase/forma_Hydrolase"/>
</dbReference>
<evidence type="ECO:0000256" key="2">
    <source>
        <dbReference type="ARBA" id="ARBA00022723"/>
    </source>
</evidence>
<evidence type="ECO:0000256" key="1">
    <source>
        <dbReference type="ARBA" id="ARBA00001947"/>
    </source>
</evidence>
<dbReference type="Pfam" id="PF02633">
    <property type="entry name" value="Creatininase"/>
    <property type="match status" value="1"/>
</dbReference>
<comment type="similarity">
    <text evidence="5">Belongs to the creatininase superfamily.</text>
</comment>
<dbReference type="InterPro" id="IPR024087">
    <property type="entry name" value="Creatininase-like_sf"/>
</dbReference>
<dbReference type="KEGG" id="ahel:Q31a_54740"/>
<dbReference type="RefSeq" id="WP_145083928.1">
    <property type="nucleotide sequence ID" value="NZ_CP036298.1"/>
</dbReference>
<dbReference type="AlphaFoldDB" id="A0A518GEV2"/>
<keyword evidence="7" id="KW-1185">Reference proteome</keyword>
<organism evidence="6 7">
    <name type="scientific">Aureliella helgolandensis</name>
    <dbReference type="NCBI Taxonomy" id="2527968"/>
    <lineage>
        <taxon>Bacteria</taxon>
        <taxon>Pseudomonadati</taxon>
        <taxon>Planctomycetota</taxon>
        <taxon>Planctomycetia</taxon>
        <taxon>Pirellulales</taxon>
        <taxon>Pirellulaceae</taxon>
        <taxon>Aureliella</taxon>
    </lineage>
</organism>
<comment type="cofactor">
    <cofactor evidence="1">
        <name>Zn(2+)</name>
        <dbReference type="ChEBI" id="CHEBI:29105"/>
    </cofactor>
</comment>
<dbReference type="Gene3D" id="3.40.50.10310">
    <property type="entry name" value="Creatininase"/>
    <property type="match status" value="1"/>
</dbReference>
<keyword evidence="3 6" id="KW-0378">Hydrolase</keyword>
<dbReference type="Proteomes" id="UP000318017">
    <property type="component" value="Chromosome"/>
</dbReference>
<sequence length="265" mass="29466">MQQNLKKNWRLEDVTLADARQREWQVAVLPMGATEPHNLHLPYGTDTIEAGCLADRCCHRATELGGRVVQLPVVPFGTETNLRQFPWAMNLQPSTLFLVLRDLVASVEASGVRKLVIFNSHGGNDFKPFLREIYGQTKVHVFLCNWYQMIRDAAAEICEHADDHAGEMETSLVLAFRPDLVARKPTGDLTADEGATRPLRFEALRNGWVGLSRPWHLLTSNSGSGNPHSATAAKGEQLSEVIVERIAPFLAELSQAPLDATFPFE</sequence>
<evidence type="ECO:0000313" key="7">
    <source>
        <dbReference type="Proteomes" id="UP000318017"/>
    </source>
</evidence>
<gene>
    <name evidence="6" type="primary">crnA</name>
    <name evidence="6" type="ORF">Q31a_54740</name>
</gene>
<evidence type="ECO:0000256" key="3">
    <source>
        <dbReference type="ARBA" id="ARBA00022801"/>
    </source>
</evidence>
<name>A0A518GEV2_9BACT</name>
<keyword evidence="4" id="KW-0862">Zinc</keyword>
<dbReference type="EMBL" id="CP036298">
    <property type="protein sequence ID" value="QDV27087.1"/>
    <property type="molecule type" value="Genomic_DNA"/>
</dbReference>
<dbReference type="PANTHER" id="PTHR35005:SF1">
    <property type="entry name" value="2-AMINO-5-FORMYLAMINO-6-RIBOSYLAMINOPYRIMIDIN-4(3H)-ONE 5'-MONOPHOSPHATE DEFORMYLASE"/>
    <property type="match status" value="1"/>
</dbReference>
<dbReference type="OrthoDB" id="9801445at2"/>
<reference evidence="6 7" key="1">
    <citation type="submission" date="2019-02" db="EMBL/GenBank/DDBJ databases">
        <title>Deep-cultivation of Planctomycetes and their phenomic and genomic characterization uncovers novel biology.</title>
        <authorList>
            <person name="Wiegand S."/>
            <person name="Jogler M."/>
            <person name="Boedeker C."/>
            <person name="Pinto D."/>
            <person name="Vollmers J."/>
            <person name="Rivas-Marin E."/>
            <person name="Kohn T."/>
            <person name="Peeters S.H."/>
            <person name="Heuer A."/>
            <person name="Rast P."/>
            <person name="Oberbeckmann S."/>
            <person name="Bunk B."/>
            <person name="Jeske O."/>
            <person name="Meyerdierks A."/>
            <person name="Storesund J.E."/>
            <person name="Kallscheuer N."/>
            <person name="Luecker S."/>
            <person name="Lage O.M."/>
            <person name="Pohl T."/>
            <person name="Merkel B.J."/>
            <person name="Hornburger P."/>
            <person name="Mueller R.-W."/>
            <person name="Bruemmer F."/>
            <person name="Labrenz M."/>
            <person name="Spormann A.M."/>
            <person name="Op den Camp H."/>
            <person name="Overmann J."/>
            <person name="Amann R."/>
            <person name="Jetten M.S.M."/>
            <person name="Mascher T."/>
            <person name="Medema M.H."/>
            <person name="Devos D.P."/>
            <person name="Kaster A.-K."/>
            <person name="Ovreas L."/>
            <person name="Rohde M."/>
            <person name="Galperin M.Y."/>
            <person name="Jogler C."/>
        </authorList>
    </citation>
    <scope>NUCLEOTIDE SEQUENCE [LARGE SCALE GENOMIC DNA]</scope>
    <source>
        <strain evidence="6 7">Q31a</strain>
    </source>
</reference>
<evidence type="ECO:0000256" key="4">
    <source>
        <dbReference type="ARBA" id="ARBA00022833"/>
    </source>
</evidence>
<dbReference type="PANTHER" id="PTHR35005">
    <property type="entry name" value="3-DEHYDRO-SCYLLO-INOSOSE HYDROLASE"/>
    <property type="match status" value="1"/>
</dbReference>
<keyword evidence="2" id="KW-0479">Metal-binding</keyword>
<dbReference type="SUPFAM" id="SSF102215">
    <property type="entry name" value="Creatininase"/>
    <property type="match status" value="1"/>
</dbReference>
<dbReference type="GO" id="GO:0016811">
    <property type="term" value="F:hydrolase activity, acting on carbon-nitrogen (but not peptide) bonds, in linear amides"/>
    <property type="evidence" value="ECO:0007669"/>
    <property type="project" value="TreeGrafter"/>
</dbReference>